<evidence type="ECO:0000256" key="2">
    <source>
        <dbReference type="ARBA" id="ARBA00011255"/>
    </source>
</evidence>
<gene>
    <name evidence="10" type="ORF">C7G83_07590</name>
</gene>
<dbReference type="InterPro" id="IPR010809">
    <property type="entry name" value="FliD_C"/>
</dbReference>
<keyword evidence="7" id="KW-0964">Secreted</keyword>
<reference evidence="10 11" key="1">
    <citation type="submission" date="2018-03" db="EMBL/GenBank/DDBJ databases">
        <title>Draft genome sequence of the first documented clinical Siccibacter turicensis isolate in Austria.</title>
        <authorList>
            <person name="Lepuschitz S."/>
            <person name="Pekard-Amenitsch S."/>
            <person name="Haunold R."/>
            <person name="Schill S."/>
            <person name="Mach R."/>
            <person name="Allerberger F."/>
            <person name="Ruppitsch W."/>
            <person name="Forsythe S.J."/>
        </authorList>
    </citation>
    <scope>NUCLEOTIDE SEQUENCE [LARGE SCALE GENOMIC DNA]</scope>
    <source>
        <strain evidence="10 11">6100069499-17</strain>
    </source>
</reference>
<organism evidence="10 11">
    <name type="scientific">Siccibacter turicensis</name>
    <dbReference type="NCBI Taxonomy" id="357233"/>
    <lineage>
        <taxon>Bacteria</taxon>
        <taxon>Pseudomonadati</taxon>
        <taxon>Pseudomonadota</taxon>
        <taxon>Gammaproteobacteria</taxon>
        <taxon>Enterobacterales</taxon>
        <taxon>Enterobacteriaceae</taxon>
        <taxon>Siccibacter</taxon>
    </lineage>
</organism>
<feature type="domain" description="Flagellar hook-associated protein 2 N-terminal" evidence="8">
    <location>
        <begin position="16"/>
        <end position="105"/>
    </location>
</feature>
<protein>
    <recommendedName>
        <fullName evidence="3 7">Flagellar hook-associated protein 2</fullName>
        <shortName evidence="7">HAP2</shortName>
    </recommendedName>
    <alternativeName>
        <fullName evidence="7">Flagellar cap protein</fullName>
    </alternativeName>
</protein>
<comment type="subcellular location">
    <subcellularLocation>
        <location evidence="7">Secreted</location>
    </subcellularLocation>
    <subcellularLocation>
        <location evidence="7">Bacterial flagellum</location>
    </subcellularLocation>
</comment>
<feature type="domain" description="Flagellar hook-associated protein 2 C-terminal" evidence="9">
    <location>
        <begin position="223"/>
        <end position="461"/>
    </location>
</feature>
<dbReference type="GO" id="GO:0009424">
    <property type="term" value="C:bacterial-type flagellum hook"/>
    <property type="evidence" value="ECO:0007669"/>
    <property type="project" value="UniProtKB-UniRule"/>
</dbReference>
<comment type="caution">
    <text evidence="10">The sequence shown here is derived from an EMBL/GenBank/DDBJ whole genome shotgun (WGS) entry which is preliminary data.</text>
</comment>
<dbReference type="GO" id="GO:0071973">
    <property type="term" value="P:bacterial-type flagellum-dependent cell motility"/>
    <property type="evidence" value="ECO:0007669"/>
    <property type="project" value="TreeGrafter"/>
</dbReference>
<dbReference type="Pfam" id="PF07195">
    <property type="entry name" value="FliD_C"/>
    <property type="match status" value="1"/>
</dbReference>
<keyword evidence="5 7" id="KW-0975">Bacterial flagellum</keyword>
<name>A0A2P8VKF3_9ENTR</name>
<evidence type="ECO:0000313" key="11">
    <source>
        <dbReference type="Proteomes" id="UP000240212"/>
    </source>
</evidence>
<comment type="function">
    <text evidence="7">Required for morphogenesis and for the elongation of the flagellar filament by facilitating polymerization of the flagellin monomers at the tip of growing filament. Forms a capping structure, which prevents flagellin subunits (transported through the central channel of the flagellum) from leaking out without polymerization at the distal end.</text>
</comment>
<evidence type="ECO:0000256" key="3">
    <source>
        <dbReference type="ARBA" id="ARBA00016246"/>
    </source>
</evidence>
<dbReference type="Proteomes" id="UP000240212">
    <property type="component" value="Unassembled WGS sequence"/>
</dbReference>
<evidence type="ECO:0000259" key="8">
    <source>
        <dbReference type="Pfam" id="PF02465"/>
    </source>
</evidence>
<proteinExistence type="inferred from homology"/>
<comment type="function">
    <text evidence="6">Required for the morphogenesis and for the elongation of the flagellar filament by facilitating polymerization of the flagellin monomers at the tip of growing filament. Forms a capping structure, which prevents flagellin subunits (transported through the central channel of the flagellum) from leaking out without polymerization at the distal end.</text>
</comment>
<keyword evidence="10" id="KW-0282">Flagellum</keyword>
<keyword evidence="11" id="KW-1185">Reference proteome</keyword>
<dbReference type="GO" id="GO:0007155">
    <property type="term" value="P:cell adhesion"/>
    <property type="evidence" value="ECO:0007669"/>
    <property type="project" value="InterPro"/>
</dbReference>
<evidence type="ECO:0000256" key="4">
    <source>
        <dbReference type="ARBA" id="ARBA00023054"/>
    </source>
</evidence>
<dbReference type="PANTHER" id="PTHR30288">
    <property type="entry name" value="FLAGELLAR CAP/ASSEMBLY PROTEIN FLID"/>
    <property type="match status" value="1"/>
</dbReference>
<evidence type="ECO:0000256" key="1">
    <source>
        <dbReference type="ARBA" id="ARBA00009764"/>
    </source>
</evidence>
<evidence type="ECO:0000256" key="5">
    <source>
        <dbReference type="ARBA" id="ARBA00023143"/>
    </source>
</evidence>
<dbReference type="GO" id="GO:0009421">
    <property type="term" value="C:bacterial-type flagellum filament cap"/>
    <property type="evidence" value="ECO:0007669"/>
    <property type="project" value="InterPro"/>
</dbReference>
<dbReference type="STRING" id="1388748.GCA_000463155_02495"/>
<keyword evidence="4" id="KW-0175">Coiled coil</keyword>
<keyword evidence="10" id="KW-0969">Cilium</keyword>
<evidence type="ECO:0000313" key="10">
    <source>
        <dbReference type="EMBL" id="PSN08039.1"/>
    </source>
</evidence>
<dbReference type="RefSeq" id="WP_106876787.1">
    <property type="nucleotide sequence ID" value="NZ_JAXCWX010000008.1"/>
</dbReference>
<evidence type="ECO:0000256" key="6">
    <source>
        <dbReference type="ARBA" id="ARBA00025175"/>
    </source>
</evidence>
<dbReference type="Pfam" id="PF02465">
    <property type="entry name" value="FliD_N"/>
    <property type="match status" value="1"/>
</dbReference>
<dbReference type="EMBL" id="PYEP01000003">
    <property type="protein sequence ID" value="PSN08039.1"/>
    <property type="molecule type" value="Genomic_DNA"/>
</dbReference>
<keyword evidence="10" id="KW-0966">Cell projection</keyword>
<evidence type="ECO:0000259" key="9">
    <source>
        <dbReference type="Pfam" id="PF07195"/>
    </source>
</evidence>
<dbReference type="NCBIfam" id="NF005955">
    <property type="entry name" value="PRK08032.1"/>
    <property type="match status" value="1"/>
</dbReference>
<evidence type="ECO:0000256" key="7">
    <source>
        <dbReference type="RuleBase" id="RU362066"/>
    </source>
</evidence>
<dbReference type="PANTHER" id="PTHR30288:SF0">
    <property type="entry name" value="FLAGELLAR HOOK-ASSOCIATED PROTEIN 2"/>
    <property type="match status" value="1"/>
</dbReference>
<dbReference type="AlphaFoldDB" id="A0A2P8VKF3"/>
<dbReference type="InterPro" id="IPR040026">
    <property type="entry name" value="FliD"/>
</dbReference>
<comment type="subunit">
    <text evidence="2 7">Homopentamer.</text>
</comment>
<sequence length="476" mass="49523">MATISNLGIGSAGLGDLYDQLETAERTKLTTITTQQSTYNAQLSAYGKLQSAMTSLQTATATLGKTATWNSTAVSSTNTAFSATTTSDASVGSFTVNVSQVAKAQVLTTGSIASNTEKLGDITGAKRTISISQPGTEKPLEVDLTDADTSLSGIASAINKANGNVTASIIKANDGDYRLMLTSKTTGTESAMTVTVTGDAKLQSAIGYDSATGTGALSEQTAAKNAIVVVNDVEIERQSNTISDALPGVTFTVKAQSKADESLDITRATDANKKAITDWVSAYNSLQATISSLTKYVAVDKGTDAQSSSNGALVGDGNVRGIQSQLRGMLTDIQAGSVQIMAQLGITQDPNKGSEGTLGTLKIDSDKLNKQLSENPAAVQAYFIGDGKATGLATKMNNTLTDMLNTSAGKTGVIQNAKDGINKTLKTLGERYDSMEASIDATMARYKAQFTNLDVMMTKMTNTASYLTQQFSKSSS</sequence>
<comment type="similarity">
    <text evidence="1 7">Belongs to the FliD family.</text>
</comment>
<dbReference type="OrthoDB" id="5980200at2"/>
<dbReference type="InterPro" id="IPR003481">
    <property type="entry name" value="FliD_N"/>
</dbReference>
<accession>A0A2P8VKF3</accession>
<dbReference type="GO" id="GO:0005576">
    <property type="term" value="C:extracellular region"/>
    <property type="evidence" value="ECO:0007669"/>
    <property type="project" value="UniProtKB-SubCell"/>
</dbReference>